<organism evidence="2 3">
    <name type="scientific">Macrosiphum euphorbiae</name>
    <name type="common">potato aphid</name>
    <dbReference type="NCBI Taxonomy" id="13131"/>
    <lineage>
        <taxon>Eukaryota</taxon>
        <taxon>Metazoa</taxon>
        <taxon>Ecdysozoa</taxon>
        <taxon>Arthropoda</taxon>
        <taxon>Hexapoda</taxon>
        <taxon>Insecta</taxon>
        <taxon>Pterygota</taxon>
        <taxon>Neoptera</taxon>
        <taxon>Paraneoptera</taxon>
        <taxon>Hemiptera</taxon>
        <taxon>Sternorrhyncha</taxon>
        <taxon>Aphidomorpha</taxon>
        <taxon>Aphidoidea</taxon>
        <taxon>Aphididae</taxon>
        <taxon>Macrosiphini</taxon>
        <taxon>Macrosiphum</taxon>
    </lineage>
</organism>
<dbReference type="EMBL" id="CARXXK010000002">
    <property type="protein sequence ID" value="CAI6355711.1"/>
    <property type="molecule type" value="Genomic_DNA"/>
</dbReference>
<dbReference type="AlphaFoldDB" id="A0AAV0WIR1"/>
<reference evidence="2 3" key="1">
    <citation type="submission" date="2023-01" db="EMBL/GenBank/DDBJ databases">
        <authorList>
            <person name="Whitehead M."/>
        </authorList>
    </citation>
    <scope>NUCLEOTIDE SEQUENCE [LARGE SCALE GENOMIC DNA]</scope>
</reference>
<comment type="caution">
    <text evidence="2">The sequence shown here is derived from an EMBL/GenBank/DDBJ whole genome shotgun (WGS) entry which is preliminary data.</text>
</comment>
<proteinExistence type="predicted"/>
<gene>
    <name evidence="2" type="ORF">MEUPH1_LOCUS11530</name>
</gene>
<name>A0AAV0WIR1_9HEMI</name>
<dbReference type="Proteomes" id="UP001160148">
    <property type="component" value="Unassembled WGS sequence"/>
</dbReference>
<keyword evidence="3" id="KW-1185">Reference proteome</keyword>
<evidence type="ECO:0000313" key="3">
    <source>
        <dbReference type="Proteomes" id="UP001160148"/>
    </source>
</evidence>
<accession>A0AAV0WIR1</accession>
<evidence type="ECO:0000256" key="1">
    <source>
        <dbReference type="SAM" id="MobiDB-lite"/>
    </source>
</evidence>
<feature type="compositionally biased region" description="Low complexity" evidence="1">
    <location>
        <begin position="20"/>
        <end position="30"/>
    </location>
</feature>
<feature type="region of interest" description="Disordered" evidence="1">
    <location>
        <begin position="1"/>
        <end position="40"/>
    </location>
</feature>
<evidence type="ECO:0000313" key="2">
    <source>
        <dbReference type="EMBL" id="CAI6355711.1"/>
    </source>
</evidence>
<feature type="compositionally biased region" description="Polar residues" evidence="1">
    <location>
        <begin position="1"/>
        <end position="19"/>
    </location>
</feature>
<protein>
    <submittedName>
        <fullName evidence="2">Uncharacterized protein</fullName>
    </submittedName>
</protein>
<sequence>MSTTDLNTRNGTDQQMTLRSTNNSIKSSNNPPTPTPLSSDEFNRVILGMRKTQDATLAQCNALSLSFNKKFGELQSGINSLASQIVDLRSDNTSIRKDLSALNNRIRVVEPEVCKSNISPADNIPQLLQELSERKKCSHNVIVHALIESSATLPAGRLTDDIQHLSDSILPLYMSLPPDVT</sequence>